<sequence>ERINEYSFFELDADDGADDLIVTWGV</sequence>
<evidence type="ECO:0000313" key="1">
    <source>
        <dbReference type="EMBL" id="VAW25541.1"/>
    </source>
</evidence>
<name>A0A3B0U3G7_9ZZZZ</name>
<organism evidence="1">
    <name type="scientific">hydrothermal vent metagenome</name>
    <dbReference type="NCBI Taxonomy" id="652676"/>
    <lineage>
        <taxon>unclassified sequences</taxon>
        <taxon>metagenomes</taxon>
        <taxon>ecological metagenomes</taxon>
    </lineage>
</organism>
<proteinExistence type="predicted"/>
<reference evidence="1" key="1">
    <citation type="submission" date="2018-06" db="EMBL/GenBank/DDBJ databases">
        <authorList>
            <person name="Zhirakovskaya E."/>
        </authorList>
    </citation>
    <scope>NUCLEOTIDE SEQUENCE</scope>
</reference>
<feature type="non-terminal residue" evidence="1">
    <location>
        <position position="1"/>
    </location>
</feature>
<dbReference type="AlphaFoldDB" id="A0A3B0U3G7"/>
<gene>
    <name evidence="1" type="ORF">MNBD_BACTEROID04-1348</name>
</gene>
<dbReference type="EMBL" id="UOER01000441">
    <property type="protein sequence ID" value="VAW25541.1"/>
    <property type="molecule type" value="Genomic_DNA"/>
</dbReference>
<accession>A0A3B0U3G7</accession>
<protein>
    <submittedName>
        <fullName evidence="1">Uncharacterized protein</fullName>
    </submittedName>
</protein>